<accession>A0ABP0IZ83</accession>
<name>A0ABP0IZ83_9DINO</name>
<protein>
    <submittedName>
        <fullName evidence="1">Transcription initiation factor IIB-1</fullName>
    </submittedName>
</protein>
<keyword evidence="2" id="KW-1185">Reference proteome</keyword>
<dbReference type="EMBL" id="CAXAMM010005480">
    <property type="protein sequence ID" value="CAK9007410.1"/>
    <property type="molecule type" value="Genomic_DNA"/>
</dbReference>
<gene>
    <name evidence="1" type="ORF">SCF082_LOCUS9446</name>
</gene>
<evidence type="ECO:0000313" key="2">
    <source>
        <dbReference type="Proteomes" id="UP001642464"/>
    </source>
</evidence>
<comment type="caution">
    <text evidence="1">The sequence shown here is derived from an EMBL/GenBank/DDBJ whole genome shotgun (WGS) entry which is preliminary data.</text>
</comment>
<evidence type="ECO:0000313" key="1">
    <source>
        <dbReference type="EMBL" id="CAK9007410.1"/>
    </source>
</evidence>
<sequence>MASAIFVVAWLLDVEKKPRLEDVAKAAKVSEGYAKVQWILPAVQSLEMLNKL</sequence>
<reference evidence="1 2" key="1">
    <citation type="submission" date="2024-02" db="EMBL/GenBank/DDBJ databases">
        <authorList>
            <person name="Chen Y."/>
            <person name="Shah S."/>
            <person name="Dougan E. K."/>
            <person name="Thang M."/>
            <person name="Chan C."/>
        </authorList>
    </citation>
    <scope>NUCLEOTIDE SEQUENCE [LARGE SCALE GENOMIC DNA]</scope>
</reference>
<proteinExistence type="predicted"/>
<dbReference type="Proteomes" id="UP001642464">
    <property type="component" value="Unassembled WGS sequence"/>
</dbReference>
<organism evidence="1 2">
    <name type="scientific">Durusdinium trenchii</name>
    <dbReference type="NCBI Taxonomy" id="1381693"/>
    <lineage>
        <taxon>Eukaryota</taxon>
        <taxon>Sar</taxon>
        <taxon>Alveolata</taxon>
        <taxon>Dinophyceae</taxon>
        <taxon>Suessiales</taxon>
        <taxon>Symbiodiniaceae</taxon>
        <taxon>Durusdinium</taxon>
    </lineage>
</organism>